<dbReference type="GO" id="GO:0016740">
    <property type="term" value="F:transferase activity"/>
    <property type="evidence" value="ECO:0007669"/>
    <property type="project" value="UniProtKB-KW"/>
</dbReference>
<dbReference type="Proteomes" id="UP000274358">
    <property type="component" value="Unassembled WGS sequence"/>
</dbReference>
<dbReference type="PANTHER" id="PTHR43685:SF2">
    <property type="entry name" value="GLYCOSYLTRANSFERASE 2-LIKE DOMAIN-CONTAINING PROTEIN"/>
    <property type="match status" value="1"/>
</dbReference>
<dbReference type="EMBL" id="RYYV01000012">
    <property type="protein sequence ID" value="RUL73093.1"/>
    <property type="molecule type" value="Genomic_DNA"/>
</dbReference>
<sequence>MESGEMGSKVSIVIPCYNAGDYLDEAVQSALAQTYPNVEIIIVDDGSTDAATQKILKNAQWPRTRVIHQANAGPAAARNKAVLEASGAYILPLDADDIIEPEYVAKAVAILDARNEVGVVYCKARKFGDESGLWNLPAYTLQELVIDNVIFVTALYRKADWEVVGGYNENLRHGVEDYDFWIKIVDLGREVVQLDDCLFNYRIQAKSRTKSFGEVRANMVDTYAEIFRSNIGFYAKNAHYLFEHRFGLYDELQHWRARYGRVDGYLVSHPKLLKALKYIKKLGSVLVGRR</sequence>
<organism evidence="2 3">
    <name type="scientific">Dyella choica</name>
    <dbReference type="NCBI Taxonomy" id="1927959"/>
    <lineage>
        <taxon>Bacteria</taxon>
        <taxon>Pseudomonadati</taxon>
        <taxon>Pseudomonadota</taxon>
        <taxon>Gammaproteobacteria</taxon>
        <taxon>Lysobacterales</taxon>
        <taxon>Rhodanobacteraceae</taxon>
        <taxon>Dyella</taxon>
    </lineage>
</organism>
<accession>A0A432M3B7</accession>
<dbReference type="Gene3D" id="3.90.550.10">
    <property type="entry name" value="Spore Coat Polysaccharide Biosynthesis Protein SpsA, Chain A"/>
    <property type="match status" value="1"/>
</dbReference>
<evidence type="ECO:0000313" key="2">
    <source>
        <dbReference type="EMBL" id="RUL73093.1"/>
    </source>
</evidence>
<dbReference type="CDD" id="cd00761">
    <property type="entry name" value="Glyco_tranf_GTA_type"/>
    <property type="match status" value="1"/>
</dbReference>
<keyword evidence="3" id="KW-1185">Reference proteome</keyword>
<protein>
    <submittedName>
        <fullName evidence="2">Glycosyltransferase family 2 protein</fullName>
    </submittedName>
</protein>
<dbReference type="InterPro" id="IPR001173">
    <property type="entry name" value="Glyco_trans_2-like"/>
</dbReference>
<dbReference type="Pfam" id="PF00535">
    <property type="entry name" value="Glycos_transf_2"/>
    <property type="match status" value="1"/>
</dbReference>
<proteinExistence type="predicted"/>
<dbReference type="SUPFAM" id="SSF53448">
    <property type="entry name" value="Nucleotide-diphospho-sugar transferases"/>
    <property type="match status" value="1"/>
</dbReference>
<dbReference type="PANTHER" id="PTHR43685">
    <property type="entry name" value="GLYCOSYLTRANSFERASE"/>
    <property type="match status" value="1"/>
</dbReference>
<dbReference type="AlphaFoldDB" id="A0A432M3B7"/>
<reference evidence="2 3" key="1">
    <citation type="submission" date="2018-12" db="EMBL/GenBank/DDBJ databases">
        <title>Dyella dinghuensis sp. nov. DHOA06 and Dyella choica sp. nov. 4M-K27, isolated from forest soil.</title>
        <authorList>
            <person name="Qiu L.-H."/>
            <person name="Gao Z.-H."/>
        </authorList>
    </citation>
    <scope>NUCLEOTIDE SEQUENCE [LARGE SCALE GENOMIC DNA]</scope>
    <source>
        <strain evidence="2 3">4M-K27</strain>
    </source>
</reference>
<gene>
    <name evidence="2" type="ORF">EKH80_15635</name>
</gene>
<evidence type="ECO:0000259" key="1">
    <source>
        <dbReference type="Pfam" id="PF00535"/>
    </source>
</evidence>
<keyword evidence="2" id="KW-0808">Transferase</keyword>
<dbReference type="InterPro" id="IPR029044">
    <property type="entry name" value="Nucleotide-diphossugar_trans"/>
</dbReference>
<evidence type="ECO:0000313" key="3">
    <source>
        <dbReference type="Proteomes" id="UP000274358"/>
    </source>
</evidence>
<comment type="caution">
    <text evidence="2">The sequence shown here is derived from an EMBL/GenBank/DDBJ whole genome shotgun (WGS) entry which is preliminary data.</text>
</comment>
<dbReference type="InterPro" id="IPR050834">
    <property type="entry name" value="Glycosyltransf_2"/>
</dbReference>
<feature type="domain" description="Glycosyltransferase 2-like" evidence="1">
    <location>
        <begin position="11"/>
        <end position="135"/>
    </location>
</feature>
<name>A0A432M3B7_9GAMM</name>